<keyword evidence="2 7" id="KW-0813">Transport</keyword>
<dbReference type="GO" id="GO:0005886">
    <property type="term" value="C:plasma membrane"/>
    <property type="evidence" value="ECO:0007669"/>
    <property type="project" value="UniProtKB-SubCell"/>
</dbReference>
<feature type="transmembrane region" description="Helical" evidence="7">
    <location>
        <begin position="12"/>
        <end position="34"/>
    </location>
</feature>
<dbReference type="CDD" id="cd06261">
    <property type="entry name" value="TM_PBP2"/>
    <property type="match status" value="1"/>
</dbReference>
<dbReference type="SUPFAM" id="SSF161098">
    <property type="entry name" value="MetI-like"/>
    <property type="match status" value="1"/>
</dbReference>
<comment type="subcellular location">
    <subcellularLocation>
        <location evidence="1 7">Cell membrane</location>
        <topology evidence="1 7">Multi-pass membrane protein</topology>
    </subcellularLocation>
</comment>
<gene>
    <name evidence="9" type="ORF">GA0061102_104339</name>
</gene>
<dbReference type="RefSeq" id="WP_092854696.1">
    <property type="nucleotide sequence ID" value="NZ_FMAH01000043.1"/>
</dbReference>
<keyword evidence="10" id="KW-1185">Reference proteome</keyword>
<comment type="similarity">
    <text evidence="7">Belongs to the binding-protein-dependent transport system permease family.</text>
</comment>
<feature type="transmembrane region" description="Helical" evidence="7">
    <location>
        <begin position="77"/>
        <end position="98"/>
    </location>
</feature>
<proteinExistence type="inferred from homology"/>
<dbReference type="InterPro" id="IPR000515">
    <property type="entry name" value="MetI-like"/>
</dbReference>
<evidence type="ECO:0000313" key="10">
    <source>
        <dbReference type="Proteomes" id="UP000199435"/>
    </source>
</evidence>
<organism evidence="9 10">
    <name type="scientific">Rhizobium miluonense</name>
    <dbReference type="NCBI Taxonomy" id="411945"/>
    <lineage>
        <taxon>Bacteria</taxon>
        <taxon>Pseudomonadati</taxon>
        <taxon>Pseudomonadota</taxon>
        <taxon>Alphaproteobacteria</taxon>
        <taxon>Hyphomicrobiales</taxon>
        <taxon>Rhizobiaceae</taxon>
        <taxon>Rhizobium/Agrobacterium group</taxon>
        <taxon>Rhizobium</taxon>
    </lineage>
</organism>
<dbReference type="Pfam" id="PF00528">
    <property type="entry name" value="BPD_transp_1"/>
    <property type="match status" value="1"/>
</dbReference>
<evidence type="ECO:0000313" key="9">
    <source>
        <dbReference type="EMBL" id="SCB44325.1"/>
    </source>
</evidence>
<dbReference type="AlphaFoldDB" id="A0A1C3WWJ4"/>
<dbReference type="PANTHER" id="PTHR30193:SF37">
    <property type="entry name" value="INNER MEMBRANE ABC TRANSPORTER PERMEASE PROTEIN YCJO"/>
    <property type="match status" value="1"/>
</dbReference>
<keyword evidence="4 7" id="KW-0812">Transmembrane</keyword>
<sequence>MSIKQSTHDPRVQAFILLVPALAIYAVFALYPMFNVVLLSFQKWNGLDPQRQFVGLANYSAIFTRDPVFWVAFRNTVIWTLMSLVFPPMVGLMLALSLNQRIFGRNGLRAIFYLPVIIAPIAVATMWKWMYDPFFGLFSQLLTNWGLQSWIKDWLGNKDIALYSVFIAYLWQTVGFSMVLFLAGLQNVSQTLVEAARIDGAGRWAVFKHVTLPALRPTVTIVLVLSIISSLKAFDIVYGLTGGGPAQSTQMLALWAFTQAMQIFDFGRGAAISVVLLAITMAIVIPYLRWTQKHEETEA</sequence>
<evidence type="ECO:0000256" key="2">
    <source>
        <dbReference type="ARBA" id="ARBA00022448"/>
    </source>
</evidence>
<dbReference type="STRING" id="411945.GA0061102_104339"/>
<evidence type="ECO:0000256" key="5">
    <source>
        <dbReference type="ARBA" id="ARBA00022989"/>
    </source>
</evidence>
<dbReference type="PROSITE" id="PS50928">
    <property type="entry name" value="ABC_TM1"/>
    <property type="match status" value="1"/>
</dbReference>
<dbReference type="EMBL" id="FMAH01000043">
    <property type="protein sequence ID" value="SCB44325.1"/>
    <property type="molecule type" value="Genomic_DNA"/>
</dbReference>
<accession>A0A1C3WWJ4</accession>
<keyword evidence="3" id="KW-1003">Cell membrane</keyword>
<name>A0A1C3WWJ4_9HYPH</name>
<dbReference type="Gene3D" id="1.10.3720.10">
    <property type="entry name" value="MetI-like"/>
    <property type="match status" value="1"/>
</dbReference>
<feature type="domain" description="ABC transmembrane type-1" evidence="8">
    <location>
        <begin position="73"/>
        <end position="287"/>
    </location>
</feature>
<dbReference type="InterPro" id="IPR051393">
    <property type="entry name" value="ABC_transporter_permease"/>
</dbReference>
<evidence type="ECO:0000256" key="4">
    <source>
        <dbReference type="ARBA" id="ARBA00022692"/>
    </source>
</evidence>
<dbReference type="OrthoDB" id="7939379at2"/>
<feature type="transmembrane region" description="Helical" evidence="7">
    <location>
        <begin position="110"/>
        <end position="130"/>
    </location>
</feature>
<dbReference type="InterPro" id="IPR035906">
    <property type="entry name" value="MetI-like_sf"/>
</dbReference>
<keyword evidence="6 7" id="KW-0472">Membrane</keyword>
<feature type="transmembrane region" description="Helical" evidence="7">
    <location>
        <begin position="269"/>
        <end position="288"/>
    </location>
</feature>
<feature type="transmembrane region" description="Helical" evidence="7">
    <location>
        <begin position="160"/>
        <end position="185"/>
    </location>
</feature>
<dbReference type="GO" id="GO:0055085">
    <property type="term" value="P:transmembrane transport"/>
    <property type="evidence" value="ECO:0007669"/>
    <property type="project" value="InterPro"/>
</dbReference>
<protein>
    <submittedName>
        <fullName evidence="9">Carbohydrate ABC transporter membrane protein 1, CUT1 family</fullName>
    </submittedName>
</protein>
<feature type="transmembrane region" description="Helical" evidence="7">
    <location>
        <begin position="206"/>
        <end position="230"/>
    </location>
</feature>
<evidence type="ECO:0000259" key="8">
    <source>
        <dbReference type="PROSITE" id="PS50928"/>
    </source>
</evidence>
<evidence type="ECO:0000256" key="7">
    <source>
        <dbReference type="RuleBase" id="RU363032"/>
    </source>
</evidence>
<reference evidence="10" key="1">
    <citation type="submission" date="2016-08" db="EMBL/GenBank/DDBJ databases">
        <authorList>
            <person name="Varghese N."/>
            <person name="Submissions Spin"/>
        </authorList>
    </citation>
    <scope>NUCLEOTIDE SEQUENCE [LARGE SCALE GENOMIC DNA]</scope>
    <source>
        <strain evidence="10">HAMBI 2971</strain>
    </source>
</reference>
<evidence type="ECO:0000256" key="6">
    <source>
        <dbReference type="ARBA" id="ARBA00023136"/>
    </source>
</evidence>
<dbReference type="PANTHER" id="PTHR30193">
    <property type="entry name" value="ABC TRANSPORTER PERMEASE PROTEIN"/>
    <property type="match status" value="1"/>
</dbReference>
<keyword evidence="5 7" id="KW-1133">Transmembrane helix</keyword>
<evidence type="ECO:0000256" key="1">
    <source>
        <dbReference type="ARBA" id="ARBA00004651"/>
    </source>
</evidence>
<evidence type="ECO:0000256" key="3">
    <source>
        <dbReference type="ARBA" id="ARBA00022475"/>
    </source>
</evidence>
<dbReference type="Proteomes" id="UP000199435">
    <property type="component" value="Unassembled WGS sequence"/>
</dbReference>